<dbReference type="InterPro" id="IPR000477">
    <property type="entry name" value="RT_dom"/>
</dbReference>
<organism evidence="3 4">
    <name type="scientific">Microthlaspi erraticum</name>
    <dbReference type="NCBI Taxonomy" id="1685480"/>
    <lineage>
        <taxon>Eukaryota</taxon>
        <taxon>Viridiplantae</taxon>
        <taxon>Streptophyta</taxon>
        <taxon>Embryophyta</taxon>
        <taxon>Tracheophyta</taxon>
        <taxon>Spermatophyta</taxon>
        <taxon>Magnoliopsida</taxon>
        <taxon>eudicotyledons</taxon>
        <taxon>Gunneridae</taxon>
        <taxon>Pentapetalae</taxon>
        <taxon>rosids</taxon>
        <taxon>malvids</taxon>
        <taxon>Brassicales</taxon>
        <taxon>Brassicaceae</taxon>
        <taxon>Coluteocarpeae</taxon>
        <taxon>Microthlaspi</taxon>
    </lineage>
</organism>
<dbReference type="InterPro" id="IPR052343">
    <property type="entry name" value="Retrotransposon-Effector_Assoc"/>
</dbReference>
<comment type="caution">
    <text evidence="3">The sequence shown here is derived from an EMBL/GenBank/DDBJ whole genome shotgun (WGS) entry which is preliminary data.</text>
</comment>
<feature type="region of interest" description="Disordered" evidence="1">
    <location>
        <begin position="153"/>
        <end position="220"/>
    </location>
</feature>
<dbReference type="InterPro" id="IPR036691">
    <property type="entry name" value="Endo/exonu/phosph_ase_sf"/>
</dbReference>
<dbReference type="SUPFAM" id="SSF56672">
    <property type="entry name" value="DNA/RNA polymerases"/>
    <property type="match status" value="1"/>
</dbReference>
<dbReference type="Pfam" id="PF00078">
    <property type="entry name" value="RVT_1"/>
    <property type="match status" value="1"/>
</dbReference>
<proteinExistence type="predicted"/>
<sequence length="988" mass="110624">MKLVHAPVWVLFRRVPRELWSEVGFSTIASAVGIPVHTEFLNIKPYTNGVVKLRVVIELAKKRANSVRITDKLGNSVLVLTEIQKLPPKCGNCKEFGHLALRCPSPIAPIAVVRPSANKVVDKVSVEEVLATSTQNSSCEEIFPSSDCGITSGNIQIPGSPRNPPSPLSSSTSPPHQNRPEEDEEDAFKVVHRRSTPPPCSQSALENAKQSSPVTSAQFREEEDIIKSAQLVIRNRFDALHATDAESFPALLSLKQERRIIRQQFFESLPPMVPKTYLQAVEQGDSVAFIYAKNTREERIPLWELLKELAASSPVSSSPWLVMGDFNQILSLSEAYSLLPTSISLRGMVDFQECLDSCRLFDLSSRGCVYTWDNKSLTNPKARKLDRAIINEHWQDSFPNANALFDAPRSSDHSPCLVSLSNEIRRRKSRFNFFTFFTFHPEYNRLMETAWNSVAISGGPMFSLYQPLRAAKLCCKGLNRSSFSNIQARSKEAFDKLELVQRDLLTDPSPELFQQEATARESWLLISLAEESFFKQKSRVRWLKEGDSNSGFFHRSVKSNLSRNAIHHLRDANGQKISNPELIKSMAVAYYSDLLGSSNDAVQPYSKSELQELHSFRCDAVTASMLSYIPLDEDITKAIFSLPKDKAPGPDGFTMEFFTTSWGLVGSSLIAAVKDFFTCSYLLRQVNSTVISLIPKVPRAETLQNFRPISLCNTVYKVISRLLSARLKILAPLVVQRNQVGFVNGRLLCENILLASELVRDFNKEGNITRGCLQIDISKAYDNVSWDFVRNLLEAFELPDNFKEWINLCISSPHYSVSVNGELAGFFKGKKGLRQGDPISSSLFVMAMDILSKLLDNAVTSGGFVPHPLCLDPLITHLSFADDVLVFFDGSEGSLRVILEVLKEFERVSGLALSLRKCCLFLDGNNIDTTCEMASRFGLTHGSLPVRYLGLPLMPHKLRQQDYQPLVDRVRSRICSWAARQLSFAGRL</sequence>
<dbReference type="AlphaFoldDB" id="A0A6D2IBL2"/>
<dbReference type="EMBL" id="CACVBM020000721">
    <property type="protein sequence ID" value="CAA7022640.1"/>
    <property type="molecule type" value="Genomic_DNA"/>
</dbReference>
<protein>
    <recommendedName>
        <fullName evidence="2">Reverse transcriptase domain-containing protein</fullName>
    </recommendedName>
</protein>
<dbReference type="SUPFAM" id="SSF56219">
    <property type="entry name" value="DNase I-like"/>
    <property type="match status" value="1"/>
</dbReference>
<evidence type="ECO:0000256" key="1">
    <source>
        <dbReference type="SAM" id="MobiDB-lite"/>
    </source>
</evidence>
<dbReference type="PANTHER" id="PTHR46890">
    <property type="entry name" value="NON-LTR RETROLELEMENT REVERSE TRANSCRIPTASE-LIKE PROTEIN-RELATED"/>
    <property type="match status" value="1"/>
</dbReference>
<dbReference type="Proteomes" id="UP000467841">
    <property type="component" value="Unassembled WGS sequence"/>
</dbReference>
<gene>
    <name evidence="3" type="ORF">MERR_LOCUS9875</name>
</gene>
<reference evidence="3" key="1">
    <citation type="submission" date="2020-01" db="EMBL/GenBank/DDBJ databases">
        <authorList>
            <person name="Mishra B."/>
        </authorList>
    </citation>
    <scope>NUCLEOTIDE SEQUENCE [LARGE SCALE GENOMIC DNA]</scope>
</reference>
<dbReference type="CDD" id="cd01650">
    <property type="entry name" value="RT_nLTR_like"/>
    <property type="match status" value="1"/>
</dbReference>
<evidence type="ECO:0000313" key="4">
    <source>
        <dbReference type="Proteomes" id="UP000467841"/>
    </source>
</evidence>
<evidence type="ECO:0000259" key="2">
    <source>
        <dbReference type="PROSITE" id="PS50878"/>
    </source>
</evidence>
<keyword evidence="4" id="KW-1185">Reference proteome</keyword>
<dbReference type="Gene3D" id="3.60.10.10">
    <property type="entry name" value="Endonuclease/exonuclease/phosphatase"/>
    <property type="match status" value="1"/>
</dbReference>
<dbReference type="PROSITE" id="PS50878">
    <property type="entry name" value="RT_POL"/>
    <property type="match status" value="1"/>
</dbReference>
<dbReference type="PANTHER" id="PTHR46890:SF48">
    <property type="entry name" value="RNA-DIRECTED DNA POLYMERASE"/>
    <property type="match status" value="1"/>
</dbReference>
<feature type="domain" description="Reverse transcriptase" evidence="2">
    <location>
        <begin position="675"/>
        <end position="953"/>
    </location>
</feature>
<accession>A0A6D2IBL2</accession>
<dbReference type="OrthoDB" id="1748011at2759"/>
<name>A0A6D2IBL2_9BRAS</name>
<feature type="compositionally biased region" description="Polar residues" evidence="1">
    <location>
        <begin position="201"/>
        <end position="218"/>
    </location>
</feature>
<dbReference type="InterPro" id="IPR043502">
    <property type="entry name" value="DNA/RNA_pol_sf"/>
</dbReference>
<evidence type="ECO:0000313" key="3">
    <source>
        <dbReference type="EMBL" id="CAA7022640.1"/>
    </source>
</evidence>